<gene>
    <name evidence="4" type="ORF">Wenmar_00542</name>
</gene>
<dbReference type="STRING" id="1123501.Wenmar_00542"/>
<comment type="caution">
    <text evidence="4">The sequence shown here is derived from an EMBL/GenBank/DDBJ whole genome shotgun (WGS) entry which is preliminary data.</text>
</comment>
<keyword evidence="2" id="KW-0732">Signal</keyword>
<evidence type="ECO:0000313" key="5">
    <source>
        <dbReference type="Proteomes" id="UP000035100"/>
    </source>
</evidence>
<evidence type="ECO:0000313" key="4">
    <source>
        <dbReference type="EMBL" id="KIQ71163.1"/>
    </source>
</evidence>
<dbReference type="Pfam" id="PF13462">
    <property type="entry name" value="Thioredoxin_4"/>
    <property type="match status" value="1"/>
</dbReference>
<sequence>MKTYLATAALGVAFAAGGAWMLTRPAETALGQTEVLPGAAMAQEADAAEIDTSTIEDMVLGDPDAPVTLTEYASFTCPHCAAFHAEQWPQIKENYVDTGKVRFVYREVYFDRPGLWASMVARCGGDMRFFGIADTLYDTQREWAGSGDLGSIADNLRRIGLTSGIDQEQLDACLNDGTMAQTLYTWYQENAEEYEVNSTPTLFIDDEKYSNMAYDELAALLDARLEEVGYEEPAGE</sequence>
<comment type="function">
    <text evidence="1">May be required for disulfide bond formation in some proteins.</text>
</comment>
<dbReference type="Proteomes" id="UP000035100">
    <property type="component" value="Unassembled WGS sequence"/>
</dbReference>
<dbReference type="Gene3D" id="3.40.30.10">
    <property type="entry name" value="Glutaredoxin"/>
    <property type="match status" value="1"/>
</dbReference>
<organism evidence="4 5">
    <name type="scientific">Wenxinia marina DSM 24838</name>
    <dbReference type="NCBI Taxonomy" id="1123501"/>
    <lineage>
        <taxon>Bacteria</taxon>
        <taxon>Pseudomonadati</taxon>
        <taxon>Pseudomonadota</taxon>
        <taxon>Alphaproteobacteria</taxon>
        <taxon>Rhodobacterales</taxon>
        <taxon>Roseobacteraceae</taxon>
        <taxon>Wenxinia</taxon>
    </lineage>
</organism>
<evidence type="ECO:0000256" key="2">
    <source>
        <dbReference type="SAM" id="SignalP"/>
    </source>
</evidence>
<reference evidence="4 5" key="1">
    <citation type="submission" date="2013-01" db="EMBL/GenBank/DDBJ databases">
        <authorList>
            <person name="Fiebig A."/>
            <person name="Goeker M."/>
            <person name="Klenk H.-P.P."/>
        </authorList>
    </citation>
    <scope>NUCLEOTIDE SEQUENCE [LARGE SCALE GENOMIC DNA]</scope>
    <source>
        <strain evidence="4 5">DSM 24838</strain>
    </source>
</reference>
<dbReference type="InterPro" id="IPR036249">
    <property type="entry name" value="Thioredoxin-like_sf"/>
</dbReference>
<protein>
    <submittedName>
        <fullName evidence="4">Protein-disulfide isomerase</fullName>
    </submittedName>
</protein>
<feature type="chain" id="PRO_5002219388" evidence="2">
    <location>
        <begin position="22"/>
        <end position="236"/>
    </location>
</feature>
<dbReference type="PROSITE" id="PS51352">
    <property type="entry name" value="THIOREDOXIN_2"/>
    <property type="match status" value="1"/>
</dbReference>
<evidence type="ECO:0000256" key="1">
    <source>
        <dbReference type="ARBA" id="ARBA00003565"/>
    </source>
</evidence>
<feature type="signal peptide" evidence="2">
    <location>
        <begin position="1"/>
        <end position="21"/>
    </location>
</feature>
<evidence type="ECO:0000259" key="3">
    <source>
        <dbReference type="PROSITE" id="PS51352"/>
    </source>
</evidence>
<accession>A0A0D0QJH1</accession>
<dbReference type="AlphaFoldDB" id="A0A0D0QJH1"/>
<dbReference type="OrthoDB" id="8478320at2"/>
<dbReference type="SUPFAM" id="SSF52833">
    <property type="entry name" value="Thioredoxin-like"/>
    <property type="match status" value="1"/>
</dbReference>
<dbReference type="eggNOG" id="COG1651">
    <property type="taxonomic scope" value="Bacteria"/>
</dbReference>
<dbReference type="GO" id="GO:0016853">
    <property type="term" value="F:isomerase activity"/>
    <property type="evidence" value="ECO:0007669"/>
    <property type="project" value="UniProtKB-KW"/>
</dbReference>
<dbReference type="InterPro" id="IPR012336">
    <property type="entry name" value="Thioredoxin-like_fold"/>
</dbReference>
<proteinExistence type="predicted"/>
<name>A0A0D0QJH1_9RHOB</name>
<dbReference type="PATRIC" id="fig|1123501.6.peg.602"/>
<dbReference type="InterPro" id="IPR013766">
    <property type="entry name" value="Thioredoxin_domain"/>
</dbReference>
<feature type="domain" description="Thioredoxin" evidence="3">
    <location>
        <begin position="30"/>
        <end position="226"/>
    </location>
</feature>
<keyword evidence="4" id="KW-0413">Isomerase</keyword>
<keyword evidence="5" id="KW-1185">Reference proteome</keyword>
<dbReference type="RefSeq" id="WP_018304654.1">
    <property type="nucleotide sequence ID" value="NZ_KB902314.1"/>
</dbReference>
<dbReference type="EMBL" id="AONG01000003">
    <property type="protein sequence ID" value="KIQ71163.1"/>
    <property type="molecule type" value="Genomic_DNA"/>
</dbReference>